<reference evidence="1 2" key="1">
    <citation type="submission" date="2016-05" db="EMBL/GenBank/DDBJ databases">
        <title>Single-cell genome of chain-forming Candidatus Thiomargarita nelsonii and comparison to other large sulfur-oxidizing bacteria.</title>
        <authorList>
            <person name="Winkel M."/>
            <person name="Salman V."/>
            <person name="Woyke T."/>
            <person name="Schulz-Vogt H."/>
            <person name="Richter M."/>
            <person name="Flood B."/>
            <person name="Bailey J."/>
            <person name="Amann R."/>
            <person name="Mussmann M."/>
        </authorList>
    </citation>
    <scope>NUCLEOTIDE SEQUENCE [LARGE SCALE GENOMIC DNA]</scope>
    <source>
        <strain evidence="1 2">THI036</strain>
    </source>
</reference>
<accession>A0A176RWE3</accession>
<name>A0A176RWE3_9GAMM</name>
<dbReference type="AlphaFoldDB" id="A0A176RWE3"/>
<comment type="caution">
    <text evidence="1">The sequence shown here is derived from an EMBL/GenBank/DDBJ whole genome shotgun (WGS) entry which is preliminary data.</text>
</comment>
<evidence type="ECO:0000313" key="2">
    <source>
        <dbReference type="Proteomes" id="UP000076962"/>
    </source>
</evidence>
<evidence type="ECO:0000313" key="1">
    <source>
        <dbReference type="EMBL" id="OAD20036.1"/>
    </source>
</evidence>
<dbReference type="Proteomes" id="UP000076962">
    <property type="component" value="Unassembled WGS sequence"/>
</dbReference>
<evidence type="ECO:0008006" key="3">
    <source>
        <dbReference type="Google" id="ProtNLM"/>
    </source>
</evidence>
<proteinExistence type="predicted"/>
<organism evidence="1 2">
    <name type="scientific">Candidatus Thiomargarita nelsonii</name>
    <dbReference type="NCBI Taxonomy" id="1003181"/>
    <lineage>
        <taxon>Bacteria</taxon>
        <taxon>Pseudomonadati</taxon>
        <taxon>Pseudomonadota</taxon>
        <taxon>Gammaproteobacteria</taxon>
        <taxon>Thiotrichales</taxon>
        <taxon>Thiotrichaceae</taxon>
        <taxon>Thiomargarita</taxon>
    </lineage>
</organism>
<dbReference type="SUPFAM" id="SSF111126">
    <property type="entry name" value="Ligand-binding domain in the NO signalling and Golgi transport"/>
    <property type="match status" value="1"/>
</dbReference>
<dbReference type="EMBL" id="LUTY01002573">
    <property type="protein sequence ID" value="OAD20036.1"/>
    <property type="molecule type" value="Genomic_DNA"/>
</dbReference>
<dbReference type="InterPro" id="IPR024096">
    <property type="entry name" value="NO_sig/Golgi_transp_ligand-bd"/>
</dbReference>
<sequence>MMFLGAVSDGLETVTGRSAKVVCFQAGKRVGSQHKVARKENDLFATLDAVKEEMEKMDINWPFDVNYQQQGHDFVTQHNGYKEIRLPFENCIVRCTLFRYGFPQGKALCQIKHGLFSGLFEKIYGAKTHLGIIHAGENACLLNLKIYD</sequence>
<protein>
    <recommendedName>
        <fullName evidence="3">Metanogen output domain-containing protein</fullName>
    </recommendedName>
</protein>
<keyword evidence="2" id="KW-1185">Reference proteome</keyword>
<gene>
    <name evidence="1" type="ORF">THIOM_004288</name>
</gene>